<dbReference type="GO" id="GO:0044208">
    <property type="term" value="P:'de novo' AMP biosynthetic process"/>
    <property type="evidence" value="ECO:0007669"/>
    <property type="project" value="UniProtKB-UniPathway"/>
</dbReference>
<dbReference type="PROSITE" id="PS00163">
    <property type="entry name" value="FUMARATE_LYASES"/>
    <property type="match status" value="1"/>
</dbReference>
<dbReference type="SUPFAM" id="SSF48557">
    <property type="entry name" value="L-aspartase-like"/>
    <property type="match status" value="1"/>
</dbReference>
<name>A0A1I1SK72_9BURK</name>
<feature type="domain" description="Adenylosuccinate lyase C-terminal" evidence="2">
    <location>
        <begin position="366"/>
        <end position="445"/>
    </location>
</feature>
<dbReference type="CDD" id="cd01597">
    <property type="entry name" value="pCLME"/>
    <property type="match status" value="1"/>
</dbReference>
<reference evidence="4" key="1">
    <citation type="submission" date="2016-10" db="EMBL/GenBank/DDBJ databases">
        <authorList>
            <person name="Varghese N."/>
            <person name="Submissions S."/>
        </authorList>
    </citation>
    <scope>NUCLEOTIDE SEQUENCE [LARGE SCALE GENOMIC DNA]</scope>
    <source>
        <strain evidence="4">DSM 7481</strain>
    </source>
</reference>
<dbReference type="InterPro" id="IPR004769">
    <property type="entry name" value="Pur_lyase"/>
</dbReference>
<dbReference type="GO" id="GO:0070626">
    <property type="term" value="F:(S)-2-(5-amino-1-(5-phospho-D-ribosyl)imidazole-4-carboxamido) succinate lyase (fumarate-forming) activity"/>
    <property type="evidence" value="ECO:0007669"/>
    <property type="project" value="TreeGrafter"/>
</dbReference>
<dbReference type="GO" id="GO:0005829">
    <property type="term" value="C:cytosol"/>
    <property type="evidence" value="ECO:0007669"/>
    <property type="project" value="TreeGrafter"/>
</dbReference>
<dbReference type="Pfam" id="PF00206">
    <property type="entry name" value="Lyase_1"/>
    <property type="match status" value="1"/>
</dbReference>
<keyword evidence="1" id="KW-0456">Lyase</keyword>
<dbReference type="GO" id="GO:0006189">
    <property type="term" value="P:'de novo' IMP biosynthetic process"/>
    <property type="evidence" value="ECO:0007669"/>
    <property type="project" value="UniProtKB-UniPathway"/>
</dbReference>
<dbReference type="Gene3D" id="1.10.40.30">
    <property type="entry name" value="Fumarase/aspartase (C-terminal domain)"/>
    <property type="match status" value="1"/>
</dbReference>
<dbReference type="InterPro" id="IPR020557">
    <property type="entry name" value="Fumarate_lyase_CS"/>
</dbReference>
<dbReference type="EMBL" id="FOMQ01000002">
    <property type="protein sequence ID" value="SFD43430.1"/>
    <property type="molecule type" value="Genomic_DNA"/>
</dbReference>
<evidence type="ECO:0000313" key="4">
    <source>
        <dbReference type="Proteomes" id="UP000199517"/>
    </source>
</evidence>
<dbReference type="UniPathway" id="UPA00075">
    <property type="reaction ID" value="UER00336"/>
</dbReference>
<dbReference type="Proteomes" id="UP000199517">
    <property type="component" value="Unassembled WGS sequence"/>
</dbReference>
<keyword evidence="3" id="KW-0413">Isomerase</keyword>
<dbReference type="InterPro" id="IPR008948">
    <property type="entry name" value="L-Aspartase-like"/>
</dbReference>
<gene>
    <name evidence="3" type="ORF">SAMN04489710_10258</name>
</gene>
<accession>A0A1I1SK72</accession>
<dbReference type="InterPro" id="IPR022761">
    <property type="entry name" value="Fumarate_lyase_N"/>
</dbReference>
<dbReference type="GO" id="GO:0004018">
    <property type="term" value="F:N6-(1,2-dicarboxyethyl)AMP AMP-lyase (fumarate-forming) activity"/>
    <property type="evidence" value="ECO:0007669"/>
    <property type="project" value="InterPro"/>
</dbReference>
<dbReference type="Pfam" id="PF10397">
    <property type="entry name" value="ADSL_C"/>
    <property type="match status" value="1"/>
</dbReference>
<organism evidence="3 4">
    <name type="scientific">Paracidovorax konjaci</name>
    <dbReference type="NCBI Taxonomy" id="32040"/>
    <lineage>
        <taxon>Bacteria</taxon>
        <taxon>Pseudomonadati</taxon>
        <taxon>Pseudomonadota</taxon>
        <taxon>Betaproteobacteria</taxon>
        <taxon>Burkholderiales</taxon>
        <taxon>Comamonadaceae</taxon>
        <taxon>Paracidovorax</taxon>
    </lineage>
</organism>
<dbReference type="InterPro" id="IPR000362">
    <property type="entry name" value="Fumarate_lyase_fam"/>
</dbReference>
<evidence type="ECO:0000256" key="1">
    <source>
        <dbReference type="ARBA" id="ARBA00023239"/>
    </source>
</evidence>
<dbReference type="PRINTS" id="PR00149">
    <property type="entry name" value="FUMRATELYASE"/>
</dbReference>
<proteinExistence type="predicted"/>
<dbReference type="RefSeq" id="WP_092949695.1">
    <property type="nucleotide sequence ID" value="NZ_FOMQ01000002.1"/>
</dbReference>
<dbReference type="OrthoDB" id="9768878at2"/>
<dbReference type="UniPathway" id="UPA00074">
    <property type="reaction ID" value="UER00132"/>
</dbReference>
<dbReference type="InterPro" id="IPR019468">
    <property type="entry name" value="AdenyloSucc_lyase_C"/>
</dbReference>
<dbReference type="PANTHER" id="PTHR43172:SF1">
    <property type="entry name" value="ADENYLOSUCCINATE LYASE"/>
    <property type="match status" value="1"/>
</dbReference>
<dbReference type="NCBIfam" id="TIGR00928">
    <property type="entry name" value="purB"/>
    <property type="match status" value="1"/>
</dbReference>
<dbReference type="GO" id="GO:0016853">
    <property type="term" value="F:isomerase activity"/>
    <property type="evidence" value="ECO:0007669"/>
    <property type="project" value="UniProtKB-KW"/>
</dbReference>
<dbReference type="PANTHER" id="PTHR43172">
    <property type="entry name" value="ADENYLOSUCCINATE LYASE"/>
    <property type="match status" value="1"/>
</dbReference>
<dbReference type="AlphaFoldDB" id="A0A1I1SK72"/>
<evidence type="ECO:0000313" key="3">
    <source>
        <dbReference type="EMBL" id="SFD43430.1"/>
    </source>
</evidence>
<dbReference type="SMART" id="SM00998">
    <property type="entry name" value="ADSL_C"/>
    <property type="match status" value="1"/>
</dbReference>
<keyword evidence="4" id="KW-1185">Reference proteome</keyword>
<sequence>MAQNVSVFDMLALQHLWSSAEMRTIFSEEERIRAWLKVESAVARAQGSLGIIPAQAARRIVEGAADFCPDIESMASGIRTLRHSLVPFLRQLQGHIGEEGEWLHHGITTQDVIDTGMVLQMRQAHRVYLRDIDRVADQLIRLARLHCDTIMVGRTHGMHALPTTFGHKCAVWLDEMSRHRARLLECESRVFVGMLGGAVGTQAGLGPKARDVEVRVLQDLGLGVPDICWASARDRFAEYAGLLAMLGATLSKIGNELFNLQRDEVGELAEACAESAVGSSTMPHKRNPAAAENLAGLARSVRYSAAMMTEAMVQEHERDGVAWKTEWKALPECCLVAGAMLEQAVQLLSGLAVDAEAMSRNLDRRQGYLLSERVMLSLGPRLGKQTAHAWVHEASMDGLAQKLDFRSAMARHGGLARAVSPQELDEWTDPRSYLGSVRESIDRTIRRYESMRYESRSKSSR</sequence>
<dbReference type="PRINTS" id="PR00145">
    <property type="entry name" value="ARGSUCLYASE"/>
</dbReference>
<protein>
    <submittedName>
        <fullName evidence="3">3-carboxy-cis,cis-muconate cycloisomerase</fullName>
    </submittedName>
</protein>
<dbReference type="STRING" id="32040.SAMN04489710_10258"/>
<evidence type="ECO:0000259" key="2">
    <source>
        <dbReference type="SMART" id="SM00998"/>
    </source>
</evidence>
<dbReference type="Gene3D" id="1.20.200.10">
    <property type="entry name" value="Fumarase/aspartase (Central domain)"/>
    <property type="match status" value="1"/>
</dbReference>